<proteinExistence type="predicted"/>
<organism evidence="1">
    <name type="scientific">bioreactor metagenome</name>
    <dbReference type="NCBI Taxonomy" id="1076179"/>
    <lineage>
        <taxon>unclassified sequences</taxon>
        <taxon>metagenomes</taxon>
        <taxon>ecological metagenomes</taxon>
    </lineage>
</organism>
<comment type="caution">
    <text evidence="1">The sequence shown here is derived from an EMBL/GenBank/DDBJ whole genome shotgun (WGS) entry which is preliminary data.</text>
</comment>
<accession>A0A645IBS6</accession>
<gene>
    <name evidence="1" type="ORF">SDC9_196337</name>
</gene>
<protein>
    <submittedName>
        <fullName evidence="1">Uncharacterized protein</fullName>
    </submittedName>
</protein>
<dbReference type="AlphaFoldDB" id="A0A645IBS6"/>
<dbReference type="PROSITE" id="PS51257">
    <property type="entry name" value="PROKAR_LIPOPROTEIN"/>
    <property type="match status" value="1"/>
</dbReference>
<evidence type="ECO:0000313" key="1">
    <source>
        <dbReference type="EMBL" id="MPN48725.1"/>
    </source>
</evidence>
<name>A0A645IBS6_9ZZZZ</name>
<dbReference type="EMBL" id="VSSQ01111316">
    <property type="protein sequence ID" value="MPN48725.1"/>
    <property type="molecule type" value="Genomic_DNA"/>
</dbReference>
<reference evidence="1" key="1">
    <citation type="submission" date="2019-08" db="EMBL/GenBank/DDBJ databases">
        <authorList>
            <person name="Kucharzyk K."/>
            <person name="Murdoch R.W."/>
            <person name="Higgins S."/>
            <person name="Loffler F."/>
        </authorList>
    </citation>
    <scope>NUCLEOTIDE SEQUENCE</scope>
</reference>
<sequence length="174" mass="20264">MKRLKNIFCLLLVSIVIFSFVACSPNISEDSSAESVITEYVNTYYTITKDDIDLYKKITGVNEDINVLISNNEKAKEKFKNLMTVEAYENFTNSRMYYGRCREASENNYYVTVKNIKLEKYSEDTQTKVYYYDIELIQTSILGNEVKSVKEKRQITLSKIRDSWKVSNSYTGGY</sequence>